<dbReference type="PANTHER" id="PTHR43362:SF1">
    <property type="entry name" value="MANNITOL DEHYDROGENASE 2-RELATED"/>
    <property type="match status" value="1"/>
</dbReference>
<protein>
    <submittedName>
        <fullName evidence="5">Mannitol 2-dehydrogenase</fullName>
        <ecNumber evidence="5">1.1.1.67</ecNumber>
    </submittedName>
</protein>
<evidence type="ECO:0000259" key="3">
    <source>
        <dbReference type="Pfam" id="PF01232"/>
    </source>
</evidence>
<gene>
    <name evidence="5" type="primary">mtlK_2</name>
    <name evidence="5" type="ORF">PAA8504_04020</name>
</gene>
<reference evidence="5 6" key="1">
    <citation type="submission" date="2018-03" db="EMBL/GenBank/DDBJ databases">
        <authorList>
            <person name="Keele B.F."/>
        </authorList>
    </citation>
    <scope>NUCLEOTIDE SEQUENCE [LARGE SCALE GENOMIC DNA]</scope>
    <source>
        <strain evidence="5 6">CECT 8504</strain>
    </source>
</reference>
<dbReference type="Pfam" id="PF08125">
    <property type="entry name" value="Mannitol_dh_C"/>
    <property type="match status" value="1"/>
</dbReference>
<dbReference type="SUPFAM" id="SSF51735">
    <property type="entry name" value="NAD(P)-binding Rossmann-fold domains"/>
    <property type="match status" value="1"/>
</dbReference>
<dbReference type="InterPro" id="IPR013131">
    <property type="entry name" value="Mannitol_DH_N"/>
</dbReference>
<keyword evidence="6" id="KW-1185">Reference proteome</keyword>
<dbReference type="AlphaFoldDB" id="A0A2R8C169"/>
<evidence type="ECO:0000259" key="4">
    <source>
        <dbReference type="Pfam" id="PF08125"/>
    </source>
</evidence>
<keyword evidence="2" id="KW-0520">NAD</keyword>
<dbReference type="GO" id="GO:0050086">
    <property type="term" value="F:mannitol 2-dehydrogenase activity"/>
    <property type="evidence" value="ECO:0007669"/>
    <property type="project" value="UniProtKB-EC"/>
</dbReference>
<organism evidence="5 6">
    <name type="scientific">Palleronia abyssalis</name>
    <dbReference type="NCBI Taxonomy" id="1501240"/>
    <lineage>
        <taxon>Bacteria</taxon>
        <taxon>Pseudomonadati</taxon>
        <taxon>Pseudomonadota</taxon>
        <taxon>Alphaproteobacteria</taxon>
        <taxon>Rhodobacterales</taxon>
        <taxon>Roseobacteraceae</taxon>
        <taxon>Palleronia</taxon>
    </lineage>
</organism>
<dbReference type="InterPro" id="IPR008927">
    <property type="entry name" value="6-PGluconate_DH-like_C_sf"/>
</dbReference>
<evidence type="ECO:0000256" key="1">
    <source>
        <dbReference type="ARBA" id="ARBA00023002"/>
    </source>
</evidence>
<dbReference type="InterPro" id="IPR023027">
    <property type="entry name" value="Mannitol_DH_CS"/>
</dbReference>
<dbReference type="InterPro" id="IPR036291">
    <property type="entry name" value="NAD(P)-bd_dom_sf"/>
</dbReference>
<accession>A0A2R8C169</accession>
<dbReference type="GO" id="GO:0019594">
    <property type="term" value="P:mannitol metabolic process"/>
    <property type="evidence" value="ECO:0007669"/>
    <property type="project" value="InterPro"/>
</dbReference>
<dbReference type="RefSeq" id="WP_108895874.1">
    <property type="nucleotide sequence ID" value="NZ_ONZF01000015.1"/>
</dbReference>
<dbReference type="Gene3D" id="1.10.1040.10">
    <property type="entry name" value="N-(1-d-carboxylethyl)-l-norvaline Dehydrogenase, domain 2"/>
    <property type="match status" value="1"/>
</dbReference>
<dbReference type="InterPro" id="IPR013328">
    <property type="entry name" value="6PGD_dom2"/>
</dbReference>
<evidence type="ECO:0000313" key="5">
    <source>
        <dbReference type="EMBL" id="SPJ26164.1"/>
    </source>
</evidence>
<dbReference type="Pfam" id="PF01232">
    <property type="entry name" value="Mannitol_dh"/>
    <property type="match status" value="1"/>
</dbReference>
<dbReference type="OrthoDB" id="271711at2"/>
<dbReference type="EC" id="1.1.1.67" evidence="5"/>
<sequence>MTDRLTRTTPAPKPGIVHLGPGAFFRGFNAVYTDEAMQAQGGDWGILAVSLRSAGPRDQLAPQDCAFTSVTLGPAAKEARVIGAITGCLVAPEDPGAVLDAMTDPAIRIVSLTITEKGYCHNPATGRLNRDHPDIAHDIANPGTPKSAPGYIVEALARRRAADHAPFTVLSCDNIPSNGKLAREIVLDFARTRDTALAEWIEGNVRFPSTMVDRITPATTEDDIAELEAAESYRDEAMVNHEPFRQWVIEDDFPQGRPAWDRVGVQMVADVEAHELMKLRCLNGTHSTLAYLGYLAGHQTIADAVADPDFAALCRKMWSAEIVPTLPQPEGEDLPSYTDALLERYRNPGIRHRTWQIAMDGSQKLPQRMLGTIADNLNRGVIPQGLCLAVAGWIRYVSGTDEQGRPIDVRDPMADRLRDAATSDDPVGNVLAISDIFPAELARDDRFRDAVAAAHDRLTRDGAAAAVKAYVA</sequence>
<dbReference type="Gene3D" id="3.40.50.720">
    <property type="entry name" value="NAD(P)-binding Rossmann-like Domain"/>
    <property type="match status" value="1"/>
</dbReference>
<dbReference type="Proteomes" id="UP000244912">
    <property type="component" value="Unassembled WGS sequence"/>
</dbReference>
<name>A0A2R8C169_9RHOB</name>
<evidence type="ECO:0000256" key="2">
    <source>
        <dbReference type="ARBA" id="ARBA00023027"/>
    </source>
</evidence>
<dbReference type="PRINTS" id="PR00084">
    <property type="entry name" value="MTLDHDRGNASE"/>
</dbReference>
<dbReference type="PANTHER" id="PTHR43362">
    <property type="entry name" value="MANNITOL DEHYDROGENASE DSF1-RELATED"/>
    <property type="match status" value="1"/>
</dbReference>
<dbReference type="InterPro" id="IPR013118">
    <property type="entry name" value="Mannitol_DH_C"/>
</dbReference>
<dbReference type="PROSITE" id="PS00974">
    <property type="entry name" value="MANNITOL_DHGENASE"/>
    <property type="match status" value="1"/>
</dbReference>
<dbReference type="SUPFAM" id="SSF48179">
    <property type="entry name" value="6-phosphogluconate dehydrogenase C-terminal domain-like"/>
    <property type="match status" value="1"/>
</dbReference>
<proteinExistence type="predicted"/>
<dbReference type="InterPro" id="IPR050988">
    <property type="entry name" value="Mannitol_DH/Oxidoreductase"/>
</dbReference>
<feature type="domain" description="Mannitol dehydrogenase N-terminal" evidence="3">
    <location>
        <begin position="15"/>
        <end position="261"/>
    </location>
</feature>
<keyword evidence="1 5" id="KW-0560">Oxidoreductase</keyword>
<dbReference type="InterPro" id="IPR000669">
    <property type="entry name" value="Mannitol_DH"/>
</dbReference>
<evidence type="ECO:0000313" key="6">
    <source>
        <dbReference type="Proteomes" id="UP000244912"/>
    </source>
</evidence>
<dbReference type="EMBL" id="ONZF01000015">
    <property type="protein sequence ID" value="SPJ26164.1"/>
    <property type="molecule type" value="Genomic_DNA"/>
</dbReference>
<feature type="domain" description="Mannitol dehydrogenase C-terminal" evidence="4">
    <location>
        <begin position="270"/>
        <end position="458"/>
    </location>
</feature>